<evidence type="ECO:0000256" key="1">
    <source>
        <dbReference type="SAM" id="MobiDB-lite"/>
    </source>
</evidence>
<name>A0A9P5SJT1_9FUNG</name>
<comment type="caution">
    <text evidence="3">The sequence shown here is derived from an EMBL/GenBank/DDBJ whole genome shotgun (WGS) entry which is preliminary data.</text>
</comment>
<feature type="compositionally biased region" description="Basic residues" evidence="1">
    <location>
        <begin position="402"/>
        <end position="415"/>
    </location>
</feature>
<feature type="region of interest" description="Disordered" evidence="1">
    <location>
        <begin position="124"/>
        <end position="457"/>
    </location>
</feature>
<dbReference type="EMBL" id="JAAAUY010000567">
    <property type="protein sequence ID" value="KAF9328405.1"/>
    <property type="molecule type" value="Genomic_DNA"/>
</dbReference>
<feature type="compositionally biased region" description="Polar residues" evidence="1">
    <location>
        <begin position="42"/>
        <end position="55"/>
    </location>
</feature>
<protein>
    <submittedName>
        <fullName evidence="3">Uncharacterized protein</fullName>
    </submittedName>
</protein>
<accession>A0A9P5SJT1</accession>
<feature type="compositionally biased region" description="Polar residues" evidence="1">
    <location>
        <begin position="63"/>
        <end position="74"/>
    </location>
</feature>
<feature type="compositionally biased region" description="Polar residues" evidence="1">
    <location>
        <begin position="269"/>
        <end position="283"/>
    </location>
</feature>
<feature type="compositionally biased region" description="Polar residues" evidence="1">
    <location>
        <begin position="232"/>
        <end position="246"/>
    </location>
</feature>
<feature type="compositionally biased region" description="Basic and acidic residues" evidence="1">
    <location>
        <begin position="437"/>
        <end position="457"/>
    </location>
</feature>
<keyword evidence="2" id="KW-0812">Transmembrane</keyword>
<feature type="compositionally biased region" description="Polar residues" evidence="1">
    <location>
        <begin position="390"/>
        <end position="401"/>
    </location>
</feature>
<feature type="compositionally biased region" description="Polar residues" evidence="1">
    <location>
        <begin position="175"/>
        <end position="187"/>
    </location>
</feature>
<keyword evidence="4" id="KW-1185">Reference proteome</keyword>
<gene>
    <name evidence="3" type="ORF">BG006_008394</name>
</gene>
<keyword evidence="2" id="KW-1133">Transmembrane helix</keyword>
<feature type="region of interest" description="Disordered" evidence="1">
    <location>
        <begin position="1"/>
        <end position="110"/>
    </location>
</feature>
<dbReference type="AlphaFoldDB" id="A0A9P5SJT1"/>
<feature type="compositionally biased region" description="Polar residues" evidence="1">
    <location>
        <begin position="358"/>
        <end position="369"/>
    </location>
</feature>
<dbReference type="Proteomes" id="UP000696485">
    <property type="component" value="Unassembled WGS sequence"/>
</dbReference>
<feature type="compositionally biased region" description="Basic and acidic residues" evidence="1">
    <location>
        <begin position="347"/>
        <end position="357"/>
    </location>
</feature>
<sequence>MTVRAPEIAQPQTKSTFLKGAMETEVTNNDNTPRPAYKNIGLKSSSDTLKANSAKPSFDLKAQYTSAAPSSAMTALTPAEPSSPPPTLRNKFSISRKKKRLQKQAQELEEKRLKEEANEALRRKHGEYHPPGHTPGLIHNHRPPQHHDHQQIERSSYTNGHSPQRPTSPVREQRSVQIDLSQVNPHQNDLEKLDEGILSEHWDSNSEDDHGLSFHRSGYPNKCKRSMDSTSERSYQTDNSSINPPSALTRHHGRANRSTLSIDTRPLPTHSNHPFSISQQIQGDSRFSDHRSDSRLSNYRRGDSRLSNYTEDHDHSVVEMTEVKSLSSVHPHDQSRHQSWPLTGDRLMPRDPHEQHRSVSSLSRYPTSARSRDPLVERYLMNHGGGAGSLASTDTPSTTNLHSHRPSTHPQYGRRHSSDMTATEALRAKAGSRATHRTRDDTWSAHETEISQQDGHKHNYLAPLPPFQSGPAYTRVPKRKYCKWCCGGCRWWVLLLCIVIPAGIITLVATFLWQRFQVCEPIDPKGVAPMVYIIDPTNIQGIALEYQTKTGGSIRIVDSPDPNEYKVIMRLQRQFHRMEYREDLAGFHSEYLPNGYSRYVLDDAADSDRGFLFASVLCSTSILTIEMPLTHPGRPEIALDALIDQQDLTIDLDENLFRNTTWRIRTLSNKDVVVKSLNINALTISSTSTTPSSIVLESVIVRDQLSVASVSGNIQAAVGFDQSPGPTRTPITPPKPTFTSSPSPASAMVNLNTLSGEIRFDLKAWNQTCTFKVDSSAIQVTKAGAMVLDFTNSTTGGGGEGAGGRLPNATHIDRSGLVMDLGYSSVSGTFKPFAIQHNDDYNDLIKYQDVVDETYGDNNIGANTYCSPWTTTGRRGVLGPGTAAYASQQEGDH</sequence>
<feature type="compositionally biased region" description="Polar residues" evidence="1">
    <location>
        <begin position="153"/>
        <end position="167"/>
    </location>
</feature>
<evidence type="ECO:0000313" key="3">
    <source>
        <dbReference type="EMBL" id="KAF9328405.1"/>
    </source>
</evidence>
<feature type="transmembrane region" description="Helical" evidence="2">
    <location>
        <begin position="491"/>
        <end position="513"/>
    </location>
</feature>
<keyword evidence="2" id="KW-0472">Membrane</keyword>
<feature type="compositionally biased region" description="Basic and acidic residues" evidence="1">
    <location>
        <begin position="286"/>
        <end position="317"/>
    </location>
</feature>
<proteinExistence type="predicted"/>
<evidence type="ECO:0000313" key="4">
    <source>
        <dbReference type="Proteomes" id="UP000696485"/>
    </source>
</evidence>
<organism evidence="3 4">
    <name type="scientific">Podila minutissima</name>
    <dbReference type="NCBI Taxonomy" id="64525"/>
    <lineage>
        <taxon>Eukaryota</taxon>
        <taxon>Fungi</taxon>
        <taxon>Fungi incertae sedis</taxon>
        <taxon>Mucoromycota</taxon>
        <taxon>Mortierellomycotina</taxon>
        <taxon>Mortierellomycetes</taxon>
        <taxon>Mortierellales</taxon>
        <taxon>Mortierellaceae</taxon>
        <taxon>Podila</taxon>
    </lineage>
</organism>
<feature type="compositionally biased region" description="Basic and acidic residues" evidence="1">
    <location>
        <begin position="188"/>
        <end position="212"/>
    </location>
</feature>
<reference evidence="3" key="1">
    <citation type="journal article" date="2020" name="Fungal Divers.">
        <title>Resolving the Mortierellaceae phylogeny through synthesis of multi-gene phylogenetics and phylogenomics.</title>
        <authorList>
            <person name="Vandepol N."/>
            <person name="Liber J."/>
            <person name="Desiro A."/>
            <person name="Na H."/>
            <person name="Kennedy M."/>
            <person name="Barry K."/>
            <person name="Grigoriev I.V."/>
            <person name="Miller A.N."/>
            <person name="O'Donnell K."/>
            <person name="Stajich J.E."/>
            <person name="Bonito G."/>
        </authorList>
    </citation>
    <scope>NUCLEOTIDE SEQUENCE</scope>
    <source>
        <strain evidence="3">NVP1</strain>
    </source>
</reference>
<evidence type="ECO:0000256" key="2">
    <source>
        <dbReference type="SAM" id="Phobius"/>
    </source>
</evidence>
<feature type="region of interest" description="Disordered" evidence="1">
    <location>
        <begin position="720"/>
        <end position="744"/>
    </location>
</feature>